<reference evidence="2 3" key="1">
    <citation type="submission" date="2018-01" db="EMBL/GenBank/DDBJ databases">
        <authorList>
            <person name="Paulsen S."/>
            <person name="Gram L.K."/>
        </authorList>
    </citation>
    <scope>NUCLEOTIDE SEQUENCE [LARGE SCALE GENOMIC DNA]</scope>
    <source>
        <strain evidence="2 3">S3790</strain>
    </source>
</reference>
<dbReference type="InterPro" id="IPR038765">
    <property type="entry name" value="Papain-like_cys_pep_sf"/>
</dbReference>
<evidence type="ECO:0000313" key="2">
    <source>
        <dbReference type="EMBL" id="TMO69146.1"/>
    </source>
</evidence>
<accession>A0A5S3VB16</accession>
<proteinExistence type="predicted"/>
<dbReference type="Proteomes" id="UP000307217">
    <property type="component" value="Unassembled WGS sequence"/>
</dbReference>
<dbReference type="AlphaFoldDB" id="A0A5S3VB16"/>
<dbReference type="PANTHER" id="PTHR33490:SF3">
    <property type="entry name" value="CONSERVED INTEGRAL MEMBRANE PROTEIN"/>
    <property type="match status" value="1"/>
</dbReference>
<dbReference type="EMBL" id="PNBX01000023">
    <property type="protein sequence ID" value="TMO69146.1"/>
    <property type="molecule type" value="Genomic_DNA"/>
</dbReference>
<dbReference type="OrthoDB" id="5438043at2"/>
<evidence type="ECO:0000259" key="1">
    <source>
        <dbReference type="Pfam" id="PF01841"/>
    </source>
</evidence>
<protein>
    <submittedName>
        <fullName evidence="2">Transglutaminase</fullName>
    </submittedName>
</protein>
<dbReference type="SUPFAM" id="SSF54001">
    <property type="entry name" value="Cysteine proteinases"/>
    <property type="match status" value="1"/>
</dbReference>
<comment type="caution">
    <text evidence="2">The sequence shown here is derived from an EMBL/GenBank/DDBJ whole genome shotgun (WGS) entry which is preliminary data.</text>
</comment>
<organism evidence="2 3">
    <name type="scientific">Pseudoalteromonas aurantia</name>
    <dbReference type="NCBI Taxonomy" id="43654"/>
    <lineage>
        <taxon>Bacteria</taxon>
        <taxon>Pseudomonadati</taxon>
        <taxon>Pseudomonadota</taxon>
        <taxon>Gammaproteobacteria</taxon>
        <taxon>Alteromonadales</taxon>
        <taxon>Pseudoalteromonadaceae</taxon>
        <taxon>Pseudoalteromonas</taxon>
    </lineage>
</organism>
<evidence type="ECO:0000313" key="3">
    <source>
        <dbReference type="Proteomes" id="UP000307217"/>
    </source>
</evidence>
<sequence>MQQYLLNTYLLNYTHHHIQTLITQKQWLSLNPQQALTAIYNFVMDDIKFGYSSEDTLNASTVLHQGYGQCNTKGTLLMALLRGVGIPCRLQGFTIRNNLKRGVMPRWVLALAPAQIIHSWVEVYLDGTWLELEGYIIDNAYLSAVQSRFKTHHGRFVGYGIATPCLQNPKNQFHGQSTYIQRESIITSLGYFADPDCFYQQHRNLPGAKKWLYKYLLRHIINRRIVKIRHSMT</sequence>
<dbReference type="Gene3D" id="3.10.620.30">
    <property type="match status" value="1"/>
</dbReference>
<gene>
    <name evidence="2" type="ORF">CWC19_06120</name>
</gene>
<dbReference type="PANTHER" id="PTHR33490">
    <property type="entry name" value="BLR5614 PROTEIN-RELATED"/>
    <property type="match status" value="1"/>
</dbReference>
<name>A0A5S3VB16_9GAMM</name>
<feature type="domain" description="Transglutaminase-like" evidence="1">
    <location>
        <begin position="31"/>
        <end position="132"/>
    </location>
</feature>
<dbReference type="Pfam" id="PF01841">
    <property type="entry name" value="Transglut_core"/>
    <property type="match status" value="1"/>
</dbReference>
<reference evidence="3" key="2">
    <citation type="submission" date="2019-06" db="EMBL/GenBank/DDBJ databases">
        <title>Co-occurence of chitin degradation, pigmentation and bioactivity in marine Pseudoalteromonas.</title>
        <authorList>
            <person name="Sonnenschein E.C."/>
            <person name="Bech P.K."/>
        </authorList>
    </citation>
    <scope>NUCLEOTIDE SEQUENCE [LARGE SCALE GENOMIC DNA]</scope>
    <source>
        <strain evidence="3">S3790</strain>
    </source>
</reference>
<dbReference type="InterPro" id="IPR002931">
    <property type="entry name" value="Transglutaminase-like"/>
</dbReference>
<dbReference type="RefSeq" id="WP_138590949.1">
    <property type="nucleotide sequence ID" value="NZ_PNBX01000023.1"/>
</dbReference>